<organism evidence="1 2">
    <name type="scientific">Streptomyces spinoverrucosus</name>
    <dbReference type="NCBI Taxonomy" id="284043"/>
    <lineage>
        <taxon>Bacteria</taxon>
        <taxon>Bacillati</taxon>
        <taxon>Actinomycetota</taxon>
        <taxon>Actinomycetes</taxon>
        <taxon>Kitasatosporales</taxon>
        <taxon>Streptomycetaceae</taxon>
        <taxon>Streptomyces</taxon>
    </lineage>
</organism>
<comment type="caution">
    <text evidence="1">The sequence shown here is derived from an EMBL/GenBank/DDBJ whole genome shotgun (WGS) entry which is preliminary data.</text>
</comment>
<accession>A0A4Y3VP68</accession>
<evidence type="ECO:0000313" key="2">
    <source>
        <dbReference type="Proteomes" id="UP000317881"/>
    </source>
</evidence>
<name>A0A4Y3VP68_9ACTN</name>
<protein>
    <submittedName>
        <fullName evidence="1">Uncharacterized protein</fullName>
    </submittedName>
</protein>
<dbReference type="RefSeq" id="WP_141312498.1">
    <property type="nucleotide sequence ID" value="NZ_BJND01000045.1"/>
</dbReference>
<reference evidence="1 2" key="1">
    <citation type="submission" date="2019-06" db="EMBL/GenBank/DDBJ databases">
        <title>Whole genome shotgun sequence of Streptomyces spinoverrucosus NBRC 14228.</title>
        <authorList>
            <person name="Hosoyama A."/>
            <person name="Uohara A."/>
            <person name="Ohji S."/>
            <person name="Ichikawa N."/>
        </authorList>
    </citation>
    <scope>NUCLEOTIDE SEQUENCE [LARGE SCALE GENOMIC DNA]</scope>
    <source>
        <strain evidence="1 2">NBRC 14228</strain>
    </source>
</reference>
<dbReference type="OrthoDB" id="3238779at2"/>
<keyword evidence="2" id="KW-1185">Reference proteome</keyword>
<dbReference type="AlphaFoldDB" id="A0A4Y3VP68"/>
<dbReference type="Proteomes" id="UP000317881">
    <property type="component" value="Unassembled WGS sequence"/>
</dbReference>
<dbReference type="EMBL" id="BJND01000045">
    <property type="protein sequence ID" value="GEC07968.1"/>
    <property type="molecule type" value="Genomic_DNA"/>
</dbReference>
<proteinExistence type="predicted"/>
<evidence type="ECO:0000313" key="1">
    <source>
        <dbReference type="EMBL" id="GEC07968.1"/>
    </source>
</evidence>
<sequence length="59" mass="6680">MQHSRSCRTLADVAAGGRPVLIELSVRRLFCDSPSYGRRTFAEQVEGLTARYQRRSPLL</sequence>
<gene>
    <name evidence="1" type="ORF">SSP24_56230</name>
</gene>